<dbReference type="Gene3D" id="3.90.1510.10">
    <property type="entry name" value="Glycerate kinase, domain 2"/>
    <property type="match status" value="1"/>
</dbReference>
<dbReference type="PANTHER" id="PTHR21599:SF0">
    <property type="entry name" value="GLYCERATE KINASE"/>
    <property type="match status" value="1"/>
</dbReference>
<evidence type="ECO:0000313" key="5">
    <source>
        <dbReference type="Proteomes" id="UP000039865"/>
    </source>
</evidence>
<dbReference type="InterPro" id="IPR036129">
    <property type="entry name" value="Glycerate_kinase_sf"/>
</dbReference>
<keyword evidence="3" id="KW-0418">Kinase</keyword>
<dbReference type="NCBIfam" id="TIGR00045">
    <property type="entry name" value="glycerate kinase"/>
    <property type="match status" value="1"/>
</dbReference>
<comment type="similarity">
    <text evidence="1">Belongs to the glycerate kinase type-1 family.</text>
</comment>
<dbReference type="EMBL" id="CCKQ01017380">
    <property type="protein sequence ID" value="CDW89260.1"/>
    <property type="molecule type" value="Genomic_DNA"/>
</dbReference>
<organism evidence="4 5">
    <name type="scientific">Stylonychia lemnae</name>
    <name type="common">Ciliate</name>
    <dbReference type="NCBI Taxonomy" id="5949"/>
    <lineage>
        <taxon>Eukaryota</taxon>
        <taxon>Sar</taxon>
        <taxon>Alveolata</taxon>
        <taxon>Ciliophora</taxon>
        <taxon>Intramacronucleata</taxon>
        <taxon>Spirotrichea</taxon>
        <taxon>Stichotrichia</taxon>
        <taxon>Sporadotrichida</taxon>
        <taxon>Oxytrichidae</taxon>
        <taxon>Stylonychinae</taxon>
        <taxon>Stylonychia</taxon>
    </lineage>
</organism>
<dbReference type="InterPro" id="IPR018197">
    <property type="entry name" value="Glycerate_kinase_RE-like"/>
</dbReference>
<protein>
    <recommendedName>
        <fullName evidence="6">Glycerate kinase</fullName>
    </recommendedName>
</protein>
<gene>
    <name evidence="4" type="primary">Contig3839.g171</name>
    <name evidence="4" type="ORF">STYLEM_18392</name>
</gene>
<keyword evidence="2" id="KW-0808">Transferase</keyword>
<evidence type="ECO:0000313" key="4">
    <source>
        <dbReference type="EMBL" id="CDW89260.1"/>
    </source>
</evidence>
<keyword evidence="5" id="KW-1185">Reference proteome</keyword>
<dbReference type="Proteomes" id="UP000039865">
    <property type="component" value="Unassembled WGS sequence"/>
</dbReference>
<evidence type="ECO:0000256" key="1">
    <source>
        <dbReference type="ARBA" id="ARBA00006284"/>
    </source>
</evidence>
<dbReference type="InterPro" id="IPR004381">
    <property type="entry name" value="Glycerate_kinase"/>
</dbReference>
<dbReference type="InterPro" id="IPR018193">
    <property type="entry name" value="Glyc_kinase_flavodox-like_fold"/>
</dbReference>
<dbReference type="GO" id="GO:0031388">
    <property type="term" value="P:organic acid phosphorylation"/>
    <property type="evidence" value="ECO:0007669"/>
    <property type="project" value="InterPro"/>
</dbReference>
<dbReference type="Gene3D" id="3.40.50.10350">
    <property type="entry name" value="Glycerate kinase, domain 1"/>
    <property type="match status" value="1"/>
</dbReference>
<proteinExistence type="inferred from homology"/>
<reference evidence="4 5" key="1">
    <citation type="submission" date="2014-06" db="EMBL/GenBank/DDBJ databases">
        <authorList>
            <person name="Swart Estienne"/>
        </authorList>
    </citation>
    <scope>NUCLEOTIDE SEQUENCE [LARGE SCALE GENOMIC DNA]</scope>
    <source>
        <strain evidence="4 5">130c</strain>
    </source>
</reference>
<dbReference type="SUPFAM" id="SSF110738">
    <property type="entry name" value="Glycerate kinase I"/>
    <property type="match status" value="1"/>
</dbReference>
<evidence type="ECO:0008006" key="6">
    <source>
        <dbReference type="Google" id="ProtNLM"/>
    </source>
</evidence>
<dbReference type="Pfam" id="PF02595">
    <property type="entry name" value="Gly_kinase"/>
    <property type="match status" value="1"/>
</dbReference>
<sequence>MEETDLQTVCFRSLKANKISCQQFWTLNAKQGGKKSVLSQIYCNNLCFKISQGTGQLIKHCYDTWQIKRYILGSGGSAFVDGGYGAMIGLGLYQLKDQNQLKTINYHNIVDVLENTIYNNDQYQKGLKDLEFILPCDVQNPMVGPNGAAFIFGPQKGAQQGDLEKLDQNMISTIEFYLRSRFGNNYSQEYLQTIADTPGTGAAGGLVACLLANFSDVKVISGMDYISQLINLEQQIQDSSVIFSGEGSFDSQTLEGKVVCKIHELCKKHSKPLVIVCGINKLNQQEQESIQRENENMSIFDLVTNFGIDRSMKDTANCLSELVEGKIIDHIKKYIV</sequence>
<accession>A0A078B3Y9</accession>
<name>A0A078B3Y9_STYLE</name>
<dbReference type="PANTHER" id="PTHR21599">
    <property type="entry name" value="GLYCERATE KINASE"/>
    <property type="match status" value="1"/>
</dbReference>
<evidence type="ECO:0000256" key="3">
    <source>
        <dbReference type="ARBA" id="ARBA00022777"/>
    </source>
</evidence>
<dbReference type="OrthoDB" id="10262596at2759"/>
<dbReference type="AlphaFoldDB" id="A0A078B3Y9"/>
<dbReference type="GO" id="GO:0008887">
    <property type="term" value="F:glycerate kinase activity"/>
    <property type="evidence" value="ECO:0007669"/>
    <property type="project" value="InterPro"/>
</dbReference>
<evidence type="ECO:0000256" key="2">
    <source>
        <dbReference type="ARBA" id="ARBA00022679"/>
    </source>
</evidence>
<dbReference type="InParanoid" id="A0A078B3Y9"/>